<keyword evidence="1" id="KW-0472">Membrane</keyword>
<proteinExistence type="predicted"/>
<keyword evidence="1" id="KW-0812">Transmembrane</keyword>
<evidence type="ECO:0000313" key="2">
    <source>
        <dbReference type="EMBL" id="GAA1711686.1"/>
    </source>
</evidence>
<name>A0ABN2ITW8_9ACTN</name>
<dbReference type="RefSeq" id="WP_344161915.1">
    <property type="nucleotide sequence ID" value="NZ_BAAANF010000023.1"/>
</dbReference>
<dbReference type="EMBL" id="BAAANF010000023">
    <property type="protein sequence ID" value="GAA1711686.1"/>
    <property type="molecule type" value="Genomic_DNA"/>
</dbReference>
<feature type="transmembrane region" description="Helical" evidence="1">
    <location>
        <begin position="34"/>
        <end position="52"/>
    </location>
</feature>
<comment type="caution">
    <text evidence="2">The sequence shown here is derived from an EMBL/GenBank/DDBJ whole genome shotgun (WGS) entry which is preliminary data.</text>
</comment>
<gene>
    <name evidence="2" type="ORF">GCM10009745_69730</name>
</gene>
<dbReference type="Proteomes" id="UP001500280">
    <property type="component" value="Unassembled WGS sequence"/>
</dbReference>
<keyword evidence="1" id="KW-1133">Transmembrane helix</keyword>
<keyword evidence="3" id="KW-1185">Reference proteome</keyword>
<feature type="transmembrane region" description="Helical" evidence="1">
    <location>
        <begin position="86"/>
        <end position="108"/>
    </location>
</feature>
<accession>A0ABN2ITW8</accession>
<feature type="transmembrane region" description="Helical" evidence="1">
    <location>
        <begin position="59"/>
        <end position="80"/>
    </location>
</feature>
<evidence type="ECO:0000313" key="3">
    <source>
        <dbReference type="Proteomes" id="UP001500280"/>
    </source>
</evidence>
<protein>
    <submittedName>
        <fullName evidence="2">Uncharacterized protein</fullName>
    </submittedName>
</protein>
<reference evidence="2 3" key="1">
    <citation type="journal article" date="2019" name="Int. J. Syst. Evol. Microbiol.">
        <title>The Global Catalogue of Microorganisms (GCM) 10K type strain sequencing project: providing services to taxonomists for standard genome sequencing and annotation.</title>
        <authorList>
            <consortium name="The Broad Institute Genomics Platform"/>
            <consortium name="The Broad Institute Genome Sequencing Center for Infectious Disease"/>
            <person name="Wu L."/>
            <person name="Ma J."/>
        </authorList>
    </citation>
    <scope>NUCLEOTIDE SEQUENCE [LARGE SCALE GENOMIC DNA]</scope>
    <source>
        <strain evidence="2 3">JCM 14307</strain>
    </source>
</reference>
<sequence length="117" mass="11598">MSGINKAGLVVLGLVSVADLLTPLLSDGEHPPMAVAIGTAVVGLISLVLIVLGWRGKGWVLAPLITLRLASALLAVPAFFVADVPAGAVAAAGVGVAATIFGVVAVLMPARTPVRVS</sequence>
<organism evidence="2 3">
    <name type="scientific">Kribbella yunnanensis</name>
    <dbReference type="NCBI Taxonomy" id="190194"/>
    <lineage>
        <taxon>Bacteria</taxon>
        <taxon>Bacillati</taxon>
        <taxon>Actinomycetota</taxon>
        <taxon>Actinomycetes</taxon>
        <taxon>Propionibacteriales</taxon>
        <taxon>Kribbellaceae</taxon>
        <taxon>Kribbella</taxon>
    </lineage>
</organism>
<evidence type="ECO:0000256" key="1">
    <source>
        <dbReference type="SAM" id="Phobius"/>
    </source>
</evidence>